<sequence>MHDRIEREERRREHSEPEPQRVRTPHEIDALQRTMGNQAVTRLLSRAQLQRKPVTPRQYMTDIVSAGSADPEWDPHWTTAIKYVLSQGTFDMAFSGTVDDELDADAEKVVARLKALAQLSNDKPNRHRIATDAVRWHAGIESSSGGSGFGTVEMSGEGITGRPAFPLFTQQNIPVKAGQHRRHILAWHTMREFVTKAYAAQRNAVIQPMRNAFSTPPDPVSGMAFAEAFQHVVSGRQRSGAGDGDLTDEEVLKVGLFVMNGNPRNLWAGRGSTNSALNTAQMAMHKALNEVHTFSDLDAIVTRWKNAKGKAVYSAATELGAEVAMHHGKAALQAWGNDADEEEVVHGVADKVREYVLSNLEIDVLGDSKAQTELAQEKAMQLSDARGLIDNVARGVVDIGQVPDWIITEAVGQYLRYT</sequence>
<feature type="region of interest" description="Disordered" evidence="1">
    <location>
        <begin position="1"/>
        <end position="22"/>
    </location>
</feature>
<dbReference type="RefSeq" id="WP_270045994.1">
    <property type="nucleotide sequence ID" value="NZ_JAPDOD010000074.1"/>
</dbReference>
<reference evidence="2" key="1">
    <citation type="submission" date="2022-10" db="EMBL/GenBank/DDBJ databases">
        <title>The WGS of Solirubrobacter ginsenosidimutans DSM 21036.</title>
        <authorList>
            <person name="Jiang Z."/>
        </authorList>
    </citation>
    <scope>NUCLEOTIDE SEQUENCE</scope>
    <source>
        <strain evidence="2">DSM 21036</strain>
    </source>
</reference>
<keyword evidence="3" id="KW-1185">Reference proteome</keyword>
<proteinExistence type="predicted"/>
<gene>
    <name evidence="2" type="ORF">OM076_41155</name>
</gene>
<evidence type="ECO:0000313" key="2">
    <source>
        <dbReference type="EMBL" id="MDA0166742.1"/>
    </source>
</evidence>
<dbReference type="Proteomes" id="UP001149140">
    <property type="component" value="Unassembled WGS sequence"/>
</dbReference>
<accession>A0A9X3S6G6</accession>
<comment type="caution">
    <text evidence="2">The sequence shown here is derived from an EMBL/GenBank/DDBJ whole genome shotgun (WGS) entry which is preliminary data.</text>
</comment>
<dbReference type="AlphaFoldDB" id="A0A9X3S6G6"/>
<name>A0A9X3S6G6_9ACTN</name>
<dbReference type="EMBL" id="JAPDOD010000074">
    <property type="protein sequence ID" value="MDA0166742.1"/>
    <property type="molecule type" value="Genomic_DNA"/>
</dbReference>
<evidence type="ECO:0000256" key="1">
    <source>
        <dbReference type="SAM" id="MobiDB-lite"/>
    </source>
</evidence>
<organism evidence="2 3">
    <name type="scientific">Solirubrobacter ginsenosidimutans</name>
    <dbReference type="NCBI Taxonomy" id="490573"/>
    <lineage>
        <taxon>Bacteria</taxon>
        <taxon>Bacillati</taxon>
        <taxon>Actinomycetota</taxon>
        <taxon>Thermoleophilia</taxon>
        <taxon>Solirubrobacterales</taxon>
        <taxon>Solirubrobacteraceae</taxon>
        <taxon>Solirubrobacter</taxon>
    </lineage>
</organism>
<evidence type="ECO:0000313" key="3">
    <source>
        <dbReference type="Proteomes" id="UP001149140"/>
    </source>
</evidence>
<protein>
    <submittedName>
        <fullName evidence="2">Uncharacterized protein</fullName>
    </submittedName>
</protein>